<dbReference type="EMBL" id="LVCJ01000001">
    <property type="protein sequence ID" value="OAL40409.1"/>
    <property type="molecule type" value="Genomic_DNA"/>
</dbReference>
<keyword evidence="3" id="KW-1185">Reference proteome</keyword>
<protein>
    <submittedName>
        <fullName evidence="2">Uncharacterized protein</fullName>
    </submittedName>
</protein>
<dbReference type="Proteomes" id="UP000185904">
    <property type="component" value="Unassembled WGS sequence"/>
</dbReference>
<evidence type="ECO:0000313" key="2">
    <source>
        <dbReference type="EMBL" id="OAL40409.1"/>
    </source>
</evidence>
<gene>
    <name evidence="2" type="ORF">AYO20_00145</name>
</gene>
<dbReference type="GeneID" id="34583572"/>
<name>A0A178DDZ0_9EURO</name>
<dbReference type="AlphaFoldDB" id="A0A178DDZ0"/>
<proteinExistence type="predicted"/>
<evidence type="ECO:0000256" key="1">
    <source>
        <dbReference type="SAM" id="MobiDB-lite"/>
    </source>
</evidence>
<feature type="region of interest" description="Disordered" evidence="1">
    <location>
        <begin position="30"/>
        <end position="56"/>
    </location>
</feature>
<evidence type="ECO:0000313" key="3">
    <source>
        <dbReference type="Proteomes" id="UP000185904"/>
    </source>
</evidence>
<sequence>MKQQALALSTAICCGRRHVLKCTTIQHRFKSTATSTKKESGDKSANAEDVARKKEAFDKLKKTHKSMADADEEMRQAMENLAGDGGEAGLELEDGKPVAMKRGVRENMFRYI</sequence>
<dbReference type="OrthoDB" id="2157103at2759"/>
<reference evidence="2 3" key="1">
    <citation type="submission" date="2016-03" db="EMBL/GenBank/DDBJ databases">
        <title>The draft genome sequence of Fonsecaea nubica causative agent of cutaneous subcutaneous infection in human host.</title>
        <authorList>
            <person name="Costa F."/>
            <person name="Sybren D.H."/>
            <person name="Raittz R.T."/>
            <person name="Weiss V.A."/>
            <person name="Leao A.C."/>
            <person name="Gomes R."/>
            <person name="De Souza E.M."/>
            <person name="Pedrosa F.O."/>
            <person name="Steffens M.B."/>
            <person name="Bombassaro A."/>
            <person name="Tadra-Sfeir M.Z."/>
            <person name="Moreno L.F."/>
            <person name="Najafzadeh M.J."/>
            <person name="Felipe M.S."/>
            <person name="Teixeira M."/>
            <person name="Sun J."/>
            <person name="Xi L."/>
            <person name="Castro M.A."/>
            <person name="Vicente V.A."/>
        </authorList>
    </citation>
    <scope>NUCLEOTIDE SEQUENCE [LARGE SCALE GENOMIC DNA]</scope>
    <source>
        <strain evidence="2 3">CBS 269.64</strain>
    </source>
</reference>
<dbReference type="RefSeq" id="XP_022505421.1">
    <property type="nucleotide sequence ID" value="XM_022638456.1"/>
</dbReference>
<organism evidence="2 3">
    <name type="scientific">Fonsecaea nubica</name>
    <dbReference type="NCBI Taxonomy" id="856822"/>
    <lineage>
        <taxon>Eukaryota</taxon>
        <taxon>Fungi</taxon>
        <taxon>Dikarya</taxon>
        <taxon>Ascomycota</taxon>
        <taxon>Pezizomycotina</taxon>
        <taxon>Eurotiomycetes</taxon>
        <taxon>Chaetothyriomycetidae</taxon>
        <taxon>Chaetothyriales</taxon>
        <taxon>Herpotrichiellaceae</taxon>
        <taxon>Fonsecaea</taxon>
    </lineage>
</organism>
<accession>A0A178DDZ0</accession>
<comment type="caution">
    <text evidence="2">The sequence shown here is derived from an EMBL/GenBank/DDBJ whole genome shotgun (WGS) entry which is preliminary data.</text>
</comment>
<feature type="compositionally biased region" description="Basic and acidic residues" evidence="1">
    <location>
        <begin position="36"/>
        <end position="56"/>
    </location>
</feature>